<gene>
    <name evidence="1" type="ORF">NM208_g3645</name>
</gene>
<protein>
    <submittedName>
        <fullName evidence="1">Uncharacterized protein</fullName>
    </submittedName>
</protein>
<dbReference type="Proteomes" id="UP001148629">
    <property type="component" value="Unassembled WGS sequence"/>
</dbReference>
<keyword evidence="2" id="KW-1185">Reference proteome</keyword>
<sequence length="741" mass="81989">MNLIRKKPVPDYVPGDQVIPVHYFDDTIVFRSVVVYTLLCLDDVLDPERLRTSLSTLVQREGWQKLGGRLRRGKDGLEYHVPATFDDSRPPIAFTHVHHDILSADHPSASRVPRPDENMTRPAIVGDPEELSELVYPPDRPSSLEDWLTSDRPTLGLHVTSFQDKTMVVLYWPHLAMDALGQKAVFEGWTMVLEGRDDEIATPVGFDSDPFAEVGKHPTEPHKLAPIRMNTVSMVGYGLRNIVGLGFSAKEIRMLCIPAVCWQKWYDDARKELGPDQFLTEGDIITAFWIRLSVSHLSPKSNTTVTVNMAMSLRKILEKETLPKGRPYISNALGFANVILPAKDILTKQLSWLAQQVRLAIAEQGTRGQIEAYFALQRESTGKLLVFFGDVGMHQQSLSNWQKANMFGLDFKAAAVTSRDGKPLRPVYIQNNQSPVFPEGFPIIGKDEKGNYWLSGYRRKGLWEKLHGGVAVITGAGGGLGSGLARHLALLGMTIIIADNAIERAQQVALAIQATGGQAEAIAVDVSVPEELDRLADHVFTRYGSVRVLINNAGIETLGTCWEVSTARWEATLNVNLHGVVHGVRAFLPRMIASGEECWVSNTSSSGAFATIPGQSAYIITKHAVQAFTEALYVELKSKNVPIHVSSIIPGLLNTGIFNGGQEDGNSGSHASQKHRERMAEMAKTRGMDVDEASKIVVEQIAEGRFWVSTHPAIMKDFLERRIRFYQNQEDPSPPPVKGDN</sequence>
<dbReference type="EMBL" id="JANRMS010000251">
    <property type="protein sequence ID" value="KAJ3543301.1"/>
    <property type="molecule type" value="Genomic_DNA"/>
</dbReference>
<proteinExistence type="predicted"/>
<organism evidence="1 2">
    <name type="scientific">Fusarium decemcellulare</name>
    <dbReference type="NCBI Taxonomy" id="57161"/>
    <lineage>
        <taxon>Eukaryota</taxon>
        <taxon>Fungi</taxon>
        <taxon>Dikarya</taxon>
        <taxon>Ascomycota</taxon>
        <taxon>Pezizomycotina</taxon>
        <taxon>Sordariomycetes</taxon>
        <taxon>Hypocreomycetidae</taxon>
        <taxon>Hypocreales</taxon>
        <taxon>Nectriaceae</taxon>
        <taxon>Fusarium</taxon>
        <taxon>Fusarium decemcellulare species complex</taxon>
    </lineage>
</organism>
<evidence type="ECO:0000313" key="2">
    <source>
        <dbReference type="Proteomes" id="UP001148629"/>
    </source>
</evidence>
<comment type="caution">
    <text evidence="1">The sequence shown here is derived from an EMBL/GenBank/DDBJ whole genome shotgun (WGS) entry which is preliminary data.</text>
</comment>
<reference evidence="1" key="1">
    <citation type="submission" date="2022-08" db="EMBL/GenBank/DDBJ databases">
        <title>Genome Sequence of Fusarium decemcellulare.</title>
        <authorList>
            <person name="Buettner E."/>
        </authorList>
    </citation>
    <scope>NUCLEOTIDE SEQUENCE</scope>
    <source>
        <strain evidence="1">Babe19</strain>
    </source>
</reference>
<evidence type="ECO:0000313" key="1">
    <source>
        <dbReference type="EMBL" id="KAJ3543301.1"/>
    </source>
</evidence>
<name>A0ACC1SNF4_9HYPO</name>
<accession>A0ACC1SNF4</accession>